<dbReference type="InterPro" id="IPR002938">
    <property type="entry name" value="FAD-bd"/>
</dbReference>
<accession>A0AAN7TX97</accession>
<evidence type="ECO:0000256" key="3">
    <source>
        <dbReference type="ARBA" id="ARBA00023002"/>
    </source>
</evidence>
<dbReference type="PANTHER" id="PTHR46720:SF3">
    <property type="entry name" value="FAD-BINDING DOMAIN-CONTAINING PROTEIN-RELATED"/>
    <property type="match status" value="1"/>
</dbReference>
<proteinExistence type="predicted"/>
<dbReference type="SUPFAM" id="SSF54373">
    <property type="entry name" value="FAD-linked reductases, C-terminal domain"/>
    <property type="match status" value="1"/>
</dbReference>
<feature type="region of interest" description="Disordered" evidence="4">
    <location>
        <begin position="430"/>
        <end position="454"/>
    </location>
</feature>
<dbReference type="PANTHER" id="PTHR46720">
    <property type="entry name" value="HYDROXYLASE, PUTATIVE (AFU_ORTHOLOGUE AFUA_3G01460)-RELATED"/>
    <property type="match status" value="1"/>
</dbReference>
<evidence type="ECO:0000256" key="4">
    <source>
        <dbReference type="SAM" id="MobiDB-lite"/>
    </source>
</evidence>
<dbReference type="EMBL" id="JAVRRL010000002">
    <property type="protein sequence ID" value="KAK5118485.1"/>
    <property type="molecule type" value="Genomic_DNA"/>
</dbReference>
<evidence type="ECO:0000256" key="5">
    <source>
        <dbReference type="SAM" id="Phobius"/>
    </source>
</evidence>
<dbReference type="GO" id="GO:0044550">
    <property type="term" value="P:secondary metabolite biosynthetic process"/>
    <property type="evidence" value="ECO:0007669"/>
    <property type="project" value="TreeGrafter"/>
</dbReference>
<feature type="transmembrane region" description="Helical" evidence="5">
    <location>
        <begin position="12"/>
        <end position="29"/>
    </location>
</feature>
<organism evidence="7 8">
    <name type="scientific">Meristemomyces frigidus</name>
    <dbReference type="NCBI Taxonomy" id="1508187"/>
    <lineage>
        <taxon>Eukaryota</taxon>
        <taxon>Fungi</taxon>
        <taxon>Dikarya</taxon>
        <taxon>Ascomycota</taxon>
        <taxon>Pezizomycotina</taxon>
        <taxon>Dothideomycetes</taxon>
        <taxon>Dothideomycetidae</taxon>
        <taxon>Mycosphaerellales</taxon>
        <taxon>Teratosphaeriaceae</taxon>
        <taxon>Meristemomyces</taxon>
    </lineage>
</organism>
<dbReference type="Pfam" id="PF01494">
    <property type="entry name" value="FAD_binding_3"/>
    <property type="match status" value="1"/>
</dbReference>
<name>A0AAN7TX97_9PEZI</name>
<dbReference type="Proteomes" id="UP001310890">
    <property type="component" value="Unassembled WGS sequence"/>
</dbReference>
<dbReference type="GO" id="GO:0071949">
    <property type="term" value="F:FAD binding"/>
    <property type="evidence" value="ECO:0007669"/>
    <property type="project" value="InterPro"/>
</dbReference>
<comment type="caution">
    <text evidence="7">The sequence shown here is derived from an EMBL/GenBank/DDBJ whole genome shotgun (WGS) entry which is preliminary data.</text>
</comment>
<evidence type="ECO:0000313" key="8">
    <source>
        <dbReference type="Proteomes" id="UP001310890"/>
    </source>
</evidence>
<keyword evidence="5" id="KW-0812">Transmembrane</keyword>
<keyword evidence="5" id="KW-0472">Membrane</keyword>
<dbReference type="Gene3D" id="3.50.50.60">
    <property type="entry name" value="FAD/NAD(P)-binding domain"/>
    <property type="match status" value="1"/>
</dbReference>
<evidence type="ECO:0000259" key="6">
    <source>
        <dbReference type="Pfam" id="PF01494"/>
    </source>
</evidence>
<dbReference type="GO" id="GO:0016491">
    <property type="term" value="F:oxidoreductase activity"/>
    <property type="evidence" value="ECO:0007669"/>
    <property type="project" value="UniProtKB-KW"/>
</dbReference>
<sequence length="454" mass="50138">MATATNEKPFSVAIVGAGIGGLSLAIGLLKQKVPCTIYEGAARFDIIGAGIGMGPNALRAIELMDPKFARLYDEIKVGNTSADRVHEQFEILGAEEGFGITDAWQGGRVSHPDFTRSSAHRHDLLRVMRSLIPEGTVQFNRRVAKLSNGPGSKASIEFESGDIVEADIVIGCDGIKGLSRSAVLAGRWPEEVLPKYNHSYVYRGIASMEDAKKRIGSYAEDARWWMSPRKGWTMYPISKGREVNIVAFMYDEDEWKGPPAATEVPREEMLAEFKEFDHRLQGMLDFVKPVKWPLYHHPDTPSYYNSRLCLLGDSAHASSPSQAAGAGQGLEDALLLSRLLGLVKAPQELDAAIQAYDAIRRPRAQGVVRQSRDVGRAYYLIDPEFGTDLQRITDEANQRLPQIWWHDLDADCGRAGEMFRALSQTALDSSAGSPRKVERTTKHSQGQQIRALLA</sequence>
<dbReference type="PRINTS" id="PR00420">
    <property type="entry name" value="RNGMNOXGNASE"/>
</dbReference>
<gene>
    <name evidence="7" type="ORF">LTR62_003000</name>
</gene>
<keyword evidence="1" id="KW-0285">Flavoprotein</keyword>
<evidence type="ECO:0000313" key="7">
    <source>
        <dbReference type="EMBL" id="KAK5118485.1"/>
    </source>
</evidence>
<keyword evidence="5" id="KW-1133">Transmembrane helix</keyword>
<keyword evidence="2" id="KW-0274">FAD</keyword>
<feature type="domain" description="FAD-binding" evidence="6">
    <location>
        <begin position="11"/>
        <end position="371"/>
    </location>
</feature>
<evidence type="ECO:0000256" key="2">
    <source>
        <dbReference type="ARBA" id="ARBA00022827"/>
    </source>
</evidence>
<keyword evidence="3" id="KW-0560">Oxidoreductase</keyword>
<protein>
    <recommendedName>
        <fullName evidence="6">FAD-binding domain-containing protein</fullName>
    </recommendedName>
</protein>
<reference evidence="7" key="1">
    <citation type="submission" date="2023-08" db="EMBL/GenBank/DDBJ databases">
        <title>Black Yeasts Isolated from many extreme environments.</title>
        <authorList>
            <person name="Coleine C."/>
            <person name="Stajich J.E."/>
            <person name="Selbmann L."/>
        </authorList>
    </citation>
    <scope>NUCLEOTIDE SEQUENCE</scope>
    <source>
        <strain evidence="7">CCFEE 5401</strain>
    </source>
</reference>
<evidence type="ECO:0000256" key="1">
    <source>
        <dbReference type="ARBA" id="ARBA00022630"/>
    </source>
</evidence>
<dbReference type="InterPro" id="IPR036188">
    <property type="entry name" value="FAD/NAD-bd_sf"/>
</dbReference>
<dbReference type="SUPFAM" id="SSF51905">
    <property type="entry name" value="FAD/NAD(P)-binding domain"/>
    <property type="match status" value="1"/>
</dbReference>
<dbReference type="InterPro" id="IPR051104">
    <property type="entry name" value="FAD_monoxygenase"/>
</dbReference>
<dbReference type="AlphaFoldDB" id="A0AAN7TX97"/>